<organism evidence="19 20">
    <name type="scientific">Neophocaena asiaeorientalis asiaeorientalis</name>
    <name type="common">Yangtze finless porpoise</name>
    <name type="synonym">Neophocaena phocaenoides subsp. asiaeorientalis</name>
    <dbReference type="NCBI Taxonomy" id="1706337"/>
    <lineage>
        <taxon>Eukaryota</taxon>
        <taxon>Metazoa</taxon>
        <taxon>Chordata</taxon>
        <taxon>Craniata</taxon>
        <taxon>Vertebrata</taxon>
        <taxon>Euteleostomi</taxon>
        <taxon>Mammalia</taxon>
        <taxon>Eutheria</taxon>
        <taxon>Laurasiatheria</taxon>
        <taxon>Artiodactyla</taxon>
        <taxon>Whippomorpha</taxon>
        <taxon>Cetacea</taxon>
        <taxon>Odontoceti</taxon>
        <taxon>Phocoenidae</taxon>
        <taxon>Neophocaena</taxon>
    </lineage>
</organism>
<dbReference type="AlphaFoldDB" id="A0A341BPG4"/>
<comment type="catalytic activity">
    <reaction evidence="11">
        <text>L-threonyl-[protein] + ATP = O-phospho-L-threonyl-[protein] + ADP + H(+)</text>
        <dbReference type="Rhea" id="RHEA:46608"/>
        <dbReference type="Rhea" id="RHEA-COMP:11060"/>
        <dbReference type="Rhea" id="RHEA-COMP:11605"/>
        <dbReference type="ChEBI" id="CHEBI:15378"/>
        <dbReference type="ChEBI" id="CHEBI:30013"/>
        <dbReference type="ChEBI" id="CHEBI:30616"/>
        <dbReference type="ChEBI" id="CHEBI:61977"/>
        <dbReference type="ChEBI" id="CHEBI:456216"/>
        <dbReference type="EC" id="2.7.11.1"/>
    </reaction>
</comment>
<evidence type="ECO:0000256" key="8">
    <source>
        <dbReference type="ARBA" id="ARBA00022741"/>
    </source>
</evidence>
<feature type="active site" description="Proton acceptor" evidence="13">
    <location>
        <position position="231"/>
    </location>
</feature>
<reference evidence="20" key="1">
    <citation type="submission" date="2025-08" db="UniProtKB">
        <authorList>
            <consortium name="RefSeq"/>
        </authorList>
    </citation>
    <scope>IDENTIFICATION</scope>
    <source>
        <tissue evidence="20">Meat</tissue>
    </source>
</reference>
<evidence type="ECO:0000256" key="13">
    <source>
        <dbReference type="PIRSR" id="PIRSR000606-50"/>
    </source>
</evidence>
<feature type="binding site" evidence="14">
    <location>
        <begin position="109"/>
        <end position="117"/>
    </location>
    <ligand>
        <name>ATP</name>
        <dbReference type="ChEBI" id="CHEBI:30616"/>
    </ligand>
</feature>
<evidence type="ECO:0000256" key="9">
    <source>
        <dbReference type="ARBA" id="ARBA00022777"/>
    </source>
</evidence>
<comment type="similarity">
    <text evidence="2">Belongs to the protein kinase superfamily. AGC Ser/Thr protein kinase family. S6 kinase subfamily.</text>
</comment>
<evidence type="ECO:0000259" key="18">
    <source>
        <dbReference type="PROSITE" id="PS51285"/>
    </source>
</evidence>
<protein>
    <recommendedName>
        <fullName evidence="3">non-specific serine/threonine protein kinase</fullName>
        <ecNumber evidence="3">2.7.11.1</ecNumber>
    </recommendedName>
</protein>
<gene>
    <name evidence="20" type="primary">RPS6KA4</name>
</gene>
<evidence type="ECO:0000259" key="17">
    <source>
        <dbReference type="PROSITE" id="PS50011"/>
    </source>
</evidence>
<dbReference type="SUPFAM" id="SSF56112">
    <property type="entry name" value="Protein kinase-like (PK-like)"/>
    <property type="match status" value="2"/>
</dbReference>
<evidence type="ECO:0000313" key="20">
    <source>
        <dbReference type="RefSeq" id="XP_024604541.1"/>
    </source>
</evidence>
<dbReference type="Proteomes" id="UP000252040">
    <property type="component" value="Unplaced"/>
</dbReference>
<dbReference type="PROSITE" id="PS00107">
    <property type="entry name" value="PROTEIN_KINASE_ATP"/>
    <property type="match status" value="2"/>
</dbReference>
<feature type="active site" description="Proton acceptor" evidence="13">
    <location>
        <position position="668"/>
    </location>
</feature>
<dbReference type="GO" id="GO:0000287">
    <property type="term" value="F:magnesium ion binding"/>
    <property type="evidence" value="ECO:0007669"/>
    <property type="project" value="InterPro"/>
</dbReference>
<feature type="domain" description="Protein kinase" evidence="17">
    <location>
        <begin position="549"/>
        <end position="812"/>
    </location>
</feature>
<keyword evidence="4" id="KW-0723">Serine/threonine-protein kinase</keyword>
<evidence type="ECO:0000256" key="15">
    <source>
        <dbReference type="PROSITE-ProRule" id="PRU10141"/>
    </source>
</evidence>
<comment type="cofactor">
    <cofactor evidence="1">
        <name>Mg(2+)</name>
        <dbReference type="ChEBI" id="CHEBI:18420"/>
    </cofactor>
</comment>
<feature type="binding site" evidence="14 15">
    <location>
        <position position="578"/>
    </location>
    <ligand>
        <name>ATP</name>
        <dbReference type="ChEBI" id="CHEBI:30616"/>
    </ligand>
</feature>
<dbReference type="GeneID" id="112402121"/>
<dbReference type="KEGG" id="nasi:112402121"/>
<feature type="region of interest" description="Disordered" evidence="16">
    <location>
        <begin position="811"/>
        <end position="831"/>
    </location>
</feature>
<accession>A0A341BPG4</accession>
<keyword evidence="9 20" id="KW-0418">Kinase</keyword>
<dbReference type="GO" id="GO:0106310">
    <property type="term" value="F:protein serine kinase activity"/>
    <property type="evidence" value="ECO:0007669"/>
    <property type="project" value="RHEA"/>
</dbReference>
<dbReference type="PIRSF" id="PIRSF000606">
    <property type="entry name" value="Ribsml_S6_kin_2"/>
    <property type="match status" value="1"/>
</dbReference>
<dbReference type="GO" id="GO:0035556">
    <property type="term" value="P:intracellular signal transduction"/>
    <property type="evidence" value="ECO:0007669"/>
    <property type="project" value="InterPro"/>
</dbReference>
<evidence type="ECO:0000256" key="3">
    <source>
        <dbReference type="ARBA" id="ARBA00012513"/>
    </source>
</evidence>
<dbReference type="EC" id="2.7.11.1" evidence="3"/>
<evidence type="ECO:0000256" key="14">
    <source>
        <dbReference type="PIRSR" id="PIRSR000606-51"/>
    </source>
</evidence>
<dbReference type="CTD" id="8986"/>
<dbReference type="Pfam" id="PF00433">
    <property type="entry name" value="Pkinase_C"/>
    <property type="match status" value="1"/>
</dbReference>
<feature type="binding site" evidence="14">
    <location>
        <begin position="555"/>
        <end position="563"/>
    </location>
    <ligand>
        <name>ATP</name>
        <dbReference type="ChEBI" id="CHEBI:30616"/>
    </ligand>
</feature>
<dbReference type="FunFam" id="1.10.510.10:FF:000465">
    <property type="entry name" value="Non-specific serine/threonine protein kinase"/>
    <property type="match status" value="1"/>
</dbReference>
<keyword evidence="8 14" id="KW-0547">Nucleotide-binding</keyword>
<evidence type="ECO:0000256" key="4">
    <source>
        <dbReference type="ARBA" id="ARBA00022527"/>
    </source>
</evidence>
<keyword evidence="10 14" id="KW-0067">ATP-binding</keyword>
<dbReference type="InterPro" id="IPR017892">
    <property type="entry name" value="Pkinase_C"/>
</dbReference>
<dbReference type="Gene3D" id="3.30.200.20">
    <property type="entry name" value="Phosphorylase Kinase, domain 1"/>
    <property type="match status" value="2"/>
</dbReference>
<dbReference type="PROSITE" id="PS00108">
    <property type="entry name" value="PROTEIN_KINASE_ST"/>
    <property type="match status" value="2"/>
</dbReference>
<dbReference type="SMART" id="SM00220">
    <property type="entry name" value="S_TKc"/>
    <property type="match status" value="2"/>
</dbReference>
<dbReference type="FunFam" id="3.30.200.20:FF:000208">
    <property type="entry name" value="Ribosomal protein S6 kinase"/>
    <property type="match status" value="1"/>
</dbReference>
<keyword evidence="5" id="KW-0597">Phosphoprotein</keyword>
<dbReference type="RefSeq" id="XP_024604541.1">
    <property type="nucleotide sequence ID" value="XM_024748773.1"/>
</dbReference>
<dbReference type="InParanoid" id="A0A341BPG4"/>
<dbReference type="FunCoup" id="A0A341BPG4">
    <property type="interactions" value="778"/>
</dbReference>
<keyword evidence="7" id="KW-0677">Repeat</keyword>
<dbReference type="FunFam" id="1.10.510.10:FF:000157">
    <property type="entry name" value="Ribosomal protein S6 kinase"/>
    <property type="match status" value="1"/>
</dbReference>
<feature type="compositionally biased region" description="Gly residues" evidence="16">
    <location>
        <begin position="26"/>
        <end position="42"/>
    </location>
</feature>
<dbReference type="Gene3D" id="1.10.510.10">
    <property type="entry name" value="Transferase(Phosphotransferase) domain 1"/>
    <property type="match status" value="2"/>
</dbReference>
<feature type="region of interest" description="Disordered" evidence="16">
    <location>
        <begin position="867"/>
        <end position="909"/>
    </location>
</feature>
<evidence type="ECO:0000256" key="5">
    <source>
        <dbReference type="ARBA" id="ARBA00022553"/>
    </source>
</evidence>
<evidence type="ECO:0000256" key="6">
    <source>
        <dbReference type="ARBA" id="ARBA00022679"/>
    </source>
</evidence>
<evidence type="ECO:0000256" key="7">
    <source>
        <dbReference type="ARBA" id="ARBA00022737"/>
    </source>
</evidence>
<evidence type="ECO:0000313" key="19">
    <source>
        <dbReference type="Proteomes" id="UP000252040"/>
    </source>
</evidence>
<proteinExistence type="inferred from homology"/>
<dbReference type="PROSITE" id="PS50011">
    <property type="entry name" value="PROTEIN_KINASE_DOM"/>
    <property type="match status" value="2"/>
</dbReference>
<dbReference type="PROSITE" id="PS51285">
    <property type="entry name" value="AGC_KINASE_CTER"/>
    <property type="match status" value="1"/>
</dbReference>
<feature type="domain" description="AGC-kinase C-terminal" evidence="18">
    <location>
        <begin position="440"/>
        <end position="509"/>
    </location>
</feature>
<dbReference type="FunFam" id="1.10.510.10:FF:000551">
    <property type="entry name" value="Non-specific serine/threonine protein kinase"/>
    <property type="match status" value="1"/>
</dbReference>
<comment type="catalytic activity">
    <reaction evidence="12">
        <text>L-seryl-[protein] + ATP = O-phospho-L-seryl-[protein] + ADP + H(+)</text>
        <dbReference type="Rhea" id="RHEA:17989"/>
        <dbReference type="Rhea" id="RHEA-COMP:9863"/>
        <dbReference type="Rhea" id="RHEA-COMP:11604"/>
        <dbReference type="ChEBI" id="CHEBI:15378"/>
        <dbReference type="ChEBI" id="CHEBI:29999"/>
        <dbReference type="ChEBI" id="CHEBI:30616"/>
        <dbReference type="ChEBI" id="CHEBI:83421"/>
        <dbReference type="ChEBI" id="CHEBI:456216"/>
        <dbReference type="EC" id="2.7.11.1"/>
    </reaction>
</comment>
<dbReference type="InterPro" id="IPR008271">
    <property type="entry name" value="Ser/Thr_kinase_AS"/>
</dbReference>
<sequence>MGPPRPPARRPGAVTFQRLTQASQGGEQGGGAGARLSPGGGTRKLPPRPEPPCNRRRPELSLAGPSDPPAMGDEDEDEGCAVELQITEANLTGHEEKVGVENFQLLKVLGTGAYGKVFLVRKAGGHDAGKLYAMKVLRKAALVQRAKTQEHTRTERSVLELVRQAPFLVTLHYAFQTDAKLHLILDYVNGGEMFTHLYQRQYFKEAEVRVYGGEIVLALEHLHKLGIIYRDLKLENVLLDSEGHVVLTDFGLSKEFLTEEVSEGQSRPPAPPCGPSLPGSCFMSGSAFLGGTEVSRSRPCLRGVPTAPTLTSPRVLTLSLGRVLLPSQKERTFSFCGTIEYMAPEIIRSKLGHGKAVDWWSLGILLFELLTGASPFTLEGERNTQAEVSRRILKCSPPFPPRIGPVAQDLLQRLLCKDPKKRLGAGHQGAQEVKNHPFFQGLDWAALAARKIPAPFRPQIRSELDVGNFAEEFTRLEPVYSPPGSPPPGDPRIFQGYSFVAPSILFDHNNAVMTDVLEASVAGDRPGRAALARSAMMQDSPFFQQYELDLREPALGQGSFSVCRRCRQLQNGQEFAVKILSRRLEANTQREVAALRLCQSHPNVVKLHEVLQDQLHTYLVLELLQGGELLEHIRKKRHFSESEASQILRSLVSAVSFMHEEAGVVHRDLKPENILYADDTPGAPVKIIDFGFARLRPQSPAGPMQTPCFTLQYAAPELLAQQGYDESCDLWSLGVILYMMLSGQVPFQGASGQGGQSQAAEIMCKIREGRFSLDGEAWRGVSEEAKELVRGLLTVDPTKRLKLEGLRGSSWLQDGSARSSPPLRTPDVLESSGPAVRSGLNATFLAFNRGKREGFFLKSVENAPLAKRRKQKLRSAATSRRVSPVPAVPGRAPAAKGAPRRANGPLPPS</sequence>
<feature type="compositionally biased region" description="Low complexity" evidence="16">
    <location>
        <begin position="880"/>
        <end position="909"/>
    </location>
</feature>
<dbReference type="InterPro" id="IPR016239">
    <property type="entry name" value="Ribosomal_S6_kinase_II"/>
</dbReference>
<dbReference type="PANTHER" id="PTHR24351">
    <property type="entry name" value="RIBOSOMAL PROTEIN S6 KINASE"/>
    <property type="match status" value="1"/>
</dbReference>
<evidence type="ECO:0000256" key="1">
    <source>
        <dbReference type="ARBA" id="ARBA00001946"/>
    </source>
</evidence>
<dbReference type="InterPro" id="IPR000961">
    <property type="entry name" value="AGC-kinase_C"/>
</dbReference>
<dbReference type="GO" id="GO:0005524">
    <property type="term" value="F:ATP binding"/>
    <property type="evidence" value="ECO:0007669"/>
    <property type="project" value="UniProtKB-UniRule"/>
</dbReference>
<evidence type="ECO:0000256" key="11">
    <source>
        <dbReference type="ARBA" id="ARBA00047899"/>
    </source>
</evidence>
<keyword evidence="6" id="KW-0808">Transferase</keyword>
<dbReference type="STRING" id="1706337.A0A341BPG4"/>
<dbReference type="FunFam" id="3.30.200.20:FF:000686">
    <property type="entry name" value="Ribosomal protein S6 kinase"/>
    <property type="match status" value="1"/>
</dbReference>
<dbReference type="InterPro" id="IPR011009">
    <property type="entry name" value="Kinase-like_dom_sf"/>
</dbReference>
<dbReference type="InterPro" id="IPR017441">
    <property type="entry name" value="Protein_kinase_ATP_BS"/>
</dbReference>
<feature type="region of interest" description="Disordered" evidence="16">
    <location>
        <begin position="21"/>
        <end position="78"/>
    </location>
</feature>
<feature type="binding site" evidence="14 15">
    <location>
        <position position="135"/>
    </location>
    <ligand>
        <name>ATP</name>
        <dbReference type="ChEBI" id="CHEBI:30616"/>
    </ligand>
</feature>
<evidence type="ECO:0000256" key="12">
    <source>
        <dbReference type="ARBA" id="ARBA00048679"/>
    </source>
</evidence>
<dbReference type="SMART" id="SM00133">
    <property type="entry name" value="S_TK_X"/>
    <property type="match status" value="1"/>
</dbReference>
<dbReference type="InterPro" id="IPR000719">
    <property type="entry name" value="Prot_kinase_dom"/>
</dbReference>
<evidence type="ECO:0000256" key="2">
    <source>
        <dbReference type="ARBA" id="ARBA00009804"/>
    </source>
</evidence>
<dbReference type="GO" id="GO:0004674">
    <property type="term" value="F:protein serine/threonine kinase activity"/>
    <property type="evidence" value="ECO:0007669"/>
    <property type="project" value="UniProtKB-KW"/>
</dbReference>
<name>A0A341BPG4_NEOAA</name>
<feature type="domain" description="Protein kinase" evidence="17">
    <location>
        <begin position="103"/>
        <end position="439"/>
    </location>
</feature>
<evidence type="ECO:0000256" key="10">
    <source>
        <dbReference type="ARBA" id="ARBA00022840"/>
    </source>
</evidence>
<keyword evidence="19" id="KW-1185">Reference proteome</keyword>
<dbReference type="Pfam" id="PF00069">
    <property type="entry name" value="Pkinase"/>
    <property type="match status" value="3"/>
</dbReference>
<evidence type="ECO:0000256" key="16">
    <source>
        <dbReference type="SAM" id="MobiDB-lite"/>
    </source>
</evidence>